<sequence length="361" mass="39720">MEHCMITNLKSTIVNGTHPNQEYKSPQHRQLHNQESKGNHLGAALRMEDVYKLKVESRAEKAPVKMKKSKRINYILMDEKLKSEKQSPLQIQGNLVIGPVVGKEVVGRGDSFHEVNFPAGGLARRSDECEEAIKIDMGRMTIDINKDFIRKKCALHEGQWLPFGGENSSRLSVMVGFDNSVKIVNGVIDDGKAALNGMVWSLALLFNLANTALEVRDEVVYFAEVMTGLNPSTMHRLADGVNTANIFSEGLVEVVGAGFHVDVAESSLKRIVLGLGIFIELNGSLFLLLKASGYVCSYVVEELHKLVMVWRGGWKREWGARRIGQKNGGIGGRKKLLFVFCLVMAGGGFDVEGMGVGIHVG</sequence>
<evidence type="ECO:0000313" key="2">
    <source>
        <dbReference type="Proteomes" id="UP000269721"/>
    </source>
</evidence>
<protein>
    <submittedName>
        <fullName evidence="1">Uncharacterized protein</fullName>
    </submittedName>
</protein>
<gene>
    <name evidence="1" type="ORF">BDK51DRAFT_31288</name>
</gene>
<reference evidence="2" key="1">
    <citation type="journal article" date="2018" name="Nat. Microbiol.">
        <title>Leveraging single-cell genomics to expand the fungal tree of life.</title>
        <authorList>
            <person name="Ahrendt S.R."/>
            <person name="Quandt C.A."/>
            <person name="Ciobanu D."/>
            <person name="Clum A."/>
            <person name="Salamov A."/>
            <person name="Andreopoulos B."/>
            <person name="Cheng J.F."/>
            <person name="Woyke T."/>
            <person name="Pelin A."/>
            <person name="Henrissat B."/>
            <person name="Reynolds N.K."/>
            <person name="Benny G.L."/>
            <person name="Smith M.E."/>
            <person name="James T.Y."/>
            <person name="Grigoriev I.V."/>
        </authorList>
    </citation>
    <scope>NUCLEOTIDE SEQUENCE [LARGE SCALE GENOMIC DNA]</scope>
</reference>
<keyword evidence="2" id="KW-1185">Reference proteome</keyword>
<dbReference type="Proteomes" id="UP000269721">
    <property type="component" value="Unassembled WGS sequence"/>
</dbReference>
<accession>A0A4P9WPI7</accession>
<proteinExistence type="predicted"/>
<evidence type="ECO:0000313" key="1">
    <source>
        <dbReference type="EMBL" id="RKO94043.1"/>
    </source>
</evidence>
<dbReference type="AlphaFoldDB" id="A0A4P9WPI7"/>
<name>A0A4P9WPI7_9FUNG</name>
<organism evidence="1 2">
    <name type="scientific">Blyttiomyces helicus</name>
    <dbReference type="NCBI Taxonomy" id="388810"/>
    <lineage>
        <taxon>Eukaryota</taxon>
        <taxon>Fungi</taxon>
        <taxon>Fungi incertae sedis</taxon>
        <taxon>Chytridiomycota</taxon>
        <taxon>Chytridiomycota incertae sedis</taxon>
        <taxon>Chytridiomycetes</taxon>
        <taxon>Chytridiomycetes incertae sedis</taxon>
        <taxon>Blyttiomyces</taxon>
    </lineage>
</organism>
<dbReference type="EMBL" id="KZ994032">
    <property type="protein sequence ID" value="RKO94043.1"/>
    <property type="molecule type" value="Genomic_DNA"/>
</dbReference>